<evidence type="ECO:0000256" key="1">
    <source>
        <dbReference type="ARBA" id="ARBA00004496"/>
    </source>
</evidence>
<dbReference type="EMBL" id="JAFBFI010000021">
    <property type="protein sequence ID" value="MBM7694320.1"/>
    <property type="molecule type" value="Genomic_DNA"/>
</dbReference>
<dbReference type="Gene3D" id="3.30.1340.10">
    <property type="entry name" value="HPr-like"/>
    <property type="match status" value="1"/>
</dbReference>
<evidence type="ECO:0000256" key="2">
    <source>
        <dbReference type="ARBA" id="ARBA00022490"/>
    </source>
</evidence>
<dbReference type="InterPro" id="IPR050399">
    <property type="entry name" value="HPr"/>
</dbReference>
<evidence type="ECO:0000313" key="6">
    <source>
        <dbReference type="Proteomes" id="UP000823486"/>
    </source>
</evidence>
<comment type="caution">
    <text evidence="5">The sequence shown here is derived from an EMBL/GenBank/DDBJ whole genome shotgun (WGS) entry which is preliminary data.</text>
</comment>
<reference evidence="5 6" key="1">
    <citation type="submission" date="2021-01" db="EMBL/GenBank/DDBJ databases">
        <title>Genomic Encyclopedia of Type Strains, Phase IV (KMG-IV): sequencing the most valuable type-strain genomes for metagenomic binning, comparative biology and taxonomic classification.</title>
        <authorList>
            <person name="Goeker M."/>
        </authorList>
    </citation>
    <scope>NUCLEOTIDE SEQUENCE [LARGE SCALE GENOMIC DNA]</scope>
    <source>
        <strain evidence="5 6">DSM 105482</strain>
    </source>
</reference>
<proteinExistence type="predicted"/>
<protein>
    <submittedName>
        <fullName evidence="5">Phosphocarrier protein</fullName>
    </submittedName>
</protein>
<keyword evidence="3" id="KW-0598">Phosphotransferase system</keyword>
<dbReference type="PRINTS" id="PR00107">
    <property type="entry name" value="PHOSPHOCPHPR"/>
</dbReference>
<comment type="subcellular location">
    <subcellularLocation>
        <location evidence="1">Cytoplasm</location>
    </subcellularLocation>
</comment>
<evidence type="ECO:0000313" key="5">
    <source>
        <dbReference type="EMBL" id="MBM7694320.1"/>
    </source>
</evidence>
<gene>
    <name evidence="5" type="ORF">JOC77_003781</name>
</gene>
<dbReference type="PANTHER" id="PTHR33705:SF2">
    <property type="entry name" value="PHOSPHOCARRIER PROTEIN NPR"/>
    <property type="match status" value="1"/>
</dbReference>
<evidence type="ECO:0000259" key="4">
    <source>
        <dbReference type="PROSITE" id="PS51350"/>
    </source>
</evidence>
<dbReference type="SUPFAM" id="SSF55594">
    <property type="entry name" value="HPr-like"/>
    <property type="match status" value="1"/>
</dbReference>
<dbReference type="Proteomes" id="UP000823486">
    <property type="component" value="Unassembled WGS sequence"/>
</dbReference>
<evidence type="ECO:0000256" key="3">
    <source>
        <dbReference type="ARBA" id="ARBA00022683"/>
    </source>
</evidence>
<dbReference type="Pfam" id="PF00381">
    <property type="entry name" value="PTS-HPr"/>
    <property type="match status" value="1"/>
</dbReference>
<keyword evidence="6" id="KW-1185">Reference proteome</keyword>
<dbReference type="InterPro" id="IPR035895">
    <property type="entry name" value="HPr-like_sf"/>
</dbReference>
<dbReference type="InterPro" id="IPR000032">
    <property type="entry name" value="HPr-like"/>
</dbReference>
<organism evidence="5 6">
    <name type="scientific">Peribacillus deserti</name>
    <dbReference type="NCBI Taxonomy" id="673318"/>
    <lineage>
        <taxon>Bacteria</taxon>
        <taxon>Bacillati</taxon>
        <taxon>Bacillota</taxon>
        <taxon>Bacilli</taxon>
        <taxon>Bacillales</taxon>
        <taxon>Bacillaceae</taxon>
        <taxon>Peribacillus</taxon>
    </lineage>
</organism>
<accession>A0ABS2QMS1</accession>
<dbReference type="PANTHER" id="PTHR33705">
    <property type="entry name" value="PHOSPHOCARRIER PROTEIN HPR"/>
    <property type="match status" value="1"/>
</dbReference>
<dbReference type="NCBIfam" id="TIGR01003">
    <property type="entry name" value="PTS_HPr_family"/>
    <property type="match status" value="1"/>
</dbReference>
<keyword evidence="2" id="KW-0963">Cytoplasm</keyword>
<name>A0ABS2QMS1_9BACI</name>
<dbReference type="PROSITE" id="PS51350">
    <property type="entry name" value="PTS_HPR_DOM"/>
    <property type="match status" value="1"/>
</dbReference>
<sequence length="105" mass="12116">MMITKQYNIITSTGFARPATLLVQVSRLFTSRISLEYQKKSIDLKYSTDSIMDILSLRIRPYSMINIKAEGIDEYDALQTIDNLFNKNKLIIDQTEFLSCKSNPK</sequence>
<feature type="domain" description="HPr" evidence="4">
    <location>
        <begin position="2"/>
        <end position="93"/>
    </location>
</feature>